<evidence type="ECO:0000313" key="2">
    <source>
        <dbReference type="Proteomes" id="UP001164733"/>
    </source>
</evidence>
<dbReference type="AlphaFoldDB" id="A0AA47EIF0"/>
<dbReference type="EMBL" id="CP086239">
    <property type="protein sequence ID" value="WAG59541.1"/>
    <property type="molecule type" value="Genomic_DNA"/>
</dbReference>
<reference evidence="1" key="1">
    <citation type="submission" date="2021-11" db="EMBL/GenBank/DDBJ databases">
        <title>Clostridia strains as spoilage organisms.</title>
        <authorList>
            <person name="Wambui J."/>
            <person name="Stevens M.J.A."/>
            <person name="Stephan R."/>
        </authorList>
    </citation>
    <scope>NUCLEOTIDE SEQUENCE</scope>
    <source>
        <strain evidence="1">CF009</strain>
    </source>
</reference>
<name>A0AA47EIF0_9CLOT</name>
<gene>
    <name evidence="1" type="ORF">LL038_18180</name>
</gene>
<evidence type="ECO:0000313" key="1">
    <source>
        <dbReference type="EMBL" id="WAG59541.1"/>
    </source>
</evidence>
<accession>A0AA47EIF0</accession>
<protein>
    <submittedName>
        <fullName evidence="1">Uncharacterized protein</fullName>
    </submittedName>
</protein>
<sequence>MHEQPFYKLIWQVKEISYCKIHGVKLEHFCWQCKKKIPIISSESRMGYCPYCLADLSLTTVTEEKNNLNDRLYEDWKYLLAPNIQNTSNNLNINQLFALKLIYIEEYFNNHKTCDRLLQTARNSKSMETTTHLRIIFKIIRKANISIKTFSIYKYQVNL</sequence>
<organism evidence="1 2">
    <name type="scientific">Clostridium estertheticum</name>
    <dbReference type="NCBI Taxonomy" id="238834"/>
    <lineage>
        <taxon>Bacteria</taxon>
        <taxon>Bacillati</taxon>
        <taxon>Bacillota</taxon>
        <taxon>Clostridia</taxon>
        <taxon>Eubacteriales</taxon>
        <taxon>Clostridiaceae</taxon>
        <taxon>Clostridium</taxon>
    </lineage>
</organism>
<dbReference type="Proteomes" id="UP001164733">
    <property type="component" value="Chromosome"/>
</dbReference>
<proteinExistence type="predicted"/>